<evidence type="ECO:0000256" key="1">
    <source>
        <dbReference type="PROSITE-ProRule" id="PRU00103"/>
    </source>
</evidence>
<sequence>ISHDETRAVLESAVLAPLMHAAMHVASPAMSKNLRLLLAPFHEAKKDPSVDEMLYRLYSPILWRSLNAANSNVRASASCILADTFPLHDPAASAEDKVKVIKKGVEALNALMLDTDPKVRVAGGDAVARVLQCLWDTLAIKDVRALLNTLVTKQSSDTTSHLVRAGAVASVTAVLENPSSHGVMKAMLPLMSNLIHDDHQAVRLTVVKMLVKVKTMRGIKFYQIVKVPHIHARLAAEPADSPVAKELVALLLNSYFPQSSDVTASQQMSRTLDFMKKAPDAAKVFYSTLHNMVSVSGVAKLASMLLKCLSTAVETEKRAKEEEAKNATKGGKKRAAASSSSKLGTIGEDEESSDADSADAAPPAATSSINAADLPLMATISEAIFMIWSSVADKLKKPEHVKNHEYLVAAFQGTVLTDAHAYFENKAAAANASNNAENRYYSNRVCAALLQCAGRMPPSAISGLIVALTDKLRMASDMSEGEMTEGTAKELTPHLALLCLWGKSDQVCLSLGRSIERAVSGRAGDGEDGDDDGASAKTKKGSNKRRQREISDNSSATLLPSLKPACALIILKTIMSGSDASSIAARSNILSDDVARKALEEALESARSAAERFMTESKGSVLSETLSDVIVGSCEVRGRMAMHQEALLAAQQTDGEGDVLMELGPAIRSLLSWVSQAVVPALKGSAPAPDDNLLGLALSPIAKKGKFTEDGGEEEGAGSSSTTTTAAGKEMAICLLRSSLVLLGEWCAVGGGGAAEIAAFCEKWGGVLKTDAEIRTAVFLAYSRLFLELSRKGGVEGRGFWKAMLACGDLTEGEEATMKQVFTSVAPSNLRGGNRKDAEMGLRVAVEEIFAACKNDGGSEKSTMPKSVAELFPEGSEVPVVAQYAMTLVFNHAGAVKILVKMVVEGLKKVEEEGGGG</sequence>
<feature type="repeat" description="HEAT" evidence="1">
    <location>
        <begin position="187"/>
        <end position="223"/>
    </location>
</feature>
<name>A0ABQ6MVI3_9STRA</name>
<gene>
    <name evidence="3" type="ORF">TeGR_g11025</name>
</gene>
<dbReference type="PANTHER" id="PTHR16199:SF4">
    <property type="entry name" value="CONDENSIN-2 COMPLEX SUBUNIT G2"/>
    <property type="match status" value="1"/>
</dbReference>
<dbReference type="Pfam" id="PF12422">
    <property type="entry name" value="Condensin2nSMC"/>
    <property type="match status" value="1"/>
</dbReference>
<feature type="compositionally biased region" description="Basic and acidic residues" evidence="2">
    <location>
        <begin position="316"/>
        <end position="326"/>
    </location>
</feature>
<evidence type="ECO:0000313" key="4">
    <source>
        <dbReference type="Proteomes" id="UP001165060"/>
    </source>
</evidence>
<dbReference type="Proteomes" id="UP001165060">
    <property type="component" value="Unassembled WGS sequence"/>
</dbReference>
<feature type="non-terminal residue" evidence="3">
    <location>
        <position position="917"/>
    </location>
</feature>
<feature type="non-terminal residue" evidence="3">
    <location>
        <position position="1"/>
    </location>
</feature>
<comment type="caution">
    <text evidence="3">The sequence shown here is derived from an EMBL/GenBank/DDBJ whole genome shotgun (WGS) entry which is preliminary data.</text>
</comment>
<keyword evidence="4" id="KW-1185">Reference proteome</keyword>
<accession>A0ABQ6MVI3</accession>
<dbReference type="InterPro" id="IPR016024">
    <property type="entry name" value="ARM-type_fold"/>
</dbReference>
<protein>
    <submittedName>
        <fullName evidence="3">Uncharacterized protein</fullName>
    </submittedName>
</protein>
<proteinExistence type="predicted"/>
<feature type="compositionally biased region" description="Basic residues" evidence="2">
    <location>
        <begin position="537"/>
        <end position="547"/>
    </location>
</feature>
<organism evidence="3 4">
    <name type="scientific">Tetraparma gracilis</name>
    <dbReference type="NCBI Taxonomy" id="2962635"/>
    <lineage>
        <taxon>Eukaryota</taxon>
        <taxon>Sar</taxon>
        <taxon>Stramenopiles</taxon>
        <taxon>Ochrophyta</taxon>
        <taxon>Bolidophyceae</taxon>
        <taxon>Parmales</taxon>
        <taxon>Triparmaceae</taxon>
        <taxon>Tetraparma</taxon>
    </lineage>
</organism>
<feature type="region of interest" description="Disordered" evidence="2">
    <location>
        <begin position="520"/>
        <end position="554"/>
    </location>
</feature>
<feature type="region of interest" description="Disordered" evidence="2">
    <location>
        <begin position="316"/>
        <end position="364"/>
    </location>
</feature>
<reference evidence="3 4" key="1">
    <citation type="journal article" date="2023" name="Commun. Biol.">
        <title>Genome analysis of Parmales, the sister group of diatoms, reveals the evolutionary specialization of diatoms from phago-mixotrophs to photoautotrophs.</title>
        <authorList>
            <person name="Ban H."/>
            <person name="Sato S."/>
            <person name="Yoshikawa S."/>
            <person name="Yamada K."/>
            <person name="Nakamura Y."/>
            <person name="Ichinomiya M."/>
            <person name="Sato N."/>
            <person name="Blanc-Mathieu R."/>
            <person name="Endo H."/>
            <person name="Kuwata A."/>
            <person name="Ogata H."/>
        </authorList>
    </citation>
    <scope>NUCLEOTIDE SEQUENCE [LARGE SCALE GENOMIC DNA]</scope>
</reference>
<evidence type="ECO:0000313" key="3">
    <source>
        <dbReference type="EMBL" id="GMI34189.1"/>
    </source>
</evidence>
<dbReference type="EMBL" id="BRYB01004616">
    <property type="protein sequence ID" value="GMI34189.1"/>
    <property type="molecule type" value="Genomic_DNA"/>
</dbReference>
<dbReference type="PANTHER" id="PTHR16199">
    <property type="entry name" value="CONDENSIN-2 COMPLEX SUBUNIT G2"/>
    <property type="match status" value="1"/>
</dbReference>
<dbReference type="InterPro" id="IPR021133">
    <property type="entry name" value="HEAT_type_2"/>
</dbReference>
<dbReference type="PROSITE" id="PS50077">
    <property type="entry name" value="HEAT_REPEAT"/>
    <property type="match status" value="1"/>
</dbReference>
<feature type="compositionally biased region" description="Acidic residues" evidence="2">
    <location>
        <begin position="347"/>
        <end position="357"/>
    </location>
</feature>
<dbReference type="Gene3D" id="1.25.10.10">
    <property type="entry name" value="Leucine-rich Repeat Variant"/>
    <property type="match status" value="1"/>
</dbReference>
<evidence type="ECO:0000256" key="2">
    <source>
        <dbReference type="SAM" id="MobiDB-lite"/>
    </source>
</evidence>
<dbReference type="InterPro" id="IPR011989">
    <property type="entry name" value="ARM-like"/>
</dbReference>
<dbReference type="InterPro" id="IPR024741">
    <property type="entry name" value="Condensin2_G2"/>
</dbReference>
<dbReference type="SUPFAM" id="SSF48371">
    <property type="entry name" value="ARM repeat"/>
    <property type="match status" value="1"/>
</dbReference>